<dbReference type="Pfam" id="PF00583">
    <property type="entry name" value="Acetyltransf_1"/>
    <property type="match status" value="1"/>
</dbReference>
<dbReference type="PROSITE" id="PS51186">
    <property type="entry name" value="GNAT"/>
    <property type="match status" value="1"/>
</dbReference>
<feature type="domain" description="N-acetyltransferase" evidence="3">
    <location>
        <begin position="1"/>
        <end position="148"/>
    </location>
</feature>
<dbReference type="EMBL" id="JAVDRL010000006">
    <property type="protein sequence ID" value="MDR6531629.1"/>
    <property type="molecule type" value="Genomic_DNA"/>
</dbReference>
<comment type="caution">
    <text evidence="4">The sequence shown here is derived from an EMBL/GenBank/DDBJ whole genome shotgun (WGS) entry which is preliminary data.</text>
</comment>
<reference evidence="4 5" key="1">
    <citation type="submission" date="2023-07" db="EMBL/GenBank/DDBJ databases">
        <title>Sorghum-associated microbial communities from plants grown in Nebraska, USA.</title>
        <authorList>
            <person name="Schachtman D."/>
        </authorList>
    </citation>
    <scope>NUCLEOTIDE SEQUENCE [LARGE SCALE GENOMIC DNA]</scope>
    <source>
        <strain evidence="4 5">DS2154</strain>
    </source>
</reference>
<dbReference type="InterPro" id="IPR000182">
    <property type="entry name" value="GNAT_dom"/>
</dbReference>
<evidence type="ECO:0000259" key="3">
    <source>
        <dbReference type="PROSITE" id="PS51186"/>
    </source>
</evidence>
<dbReference type="CDD" id="cd04301">
    <property type="entry name" value="NAT_SF"/>
    <property type="match status" value="1"/>
</dbReference>
<keyword evidence="2" id="KW-0012">Acyltransferase</keyword>
<evidence type="ECO:0000313" key="5">
    <source>
        <dbReference type="Proteomes" id="UP001262754"/>
    </source>
</evidence>
<keyword evidence="5" id="KW-1185">Reference proteome</keyword>
<keyword evidence="1" id="KW-0808">Transferase</keyword>
<gene>
    <name evidence="4" type="ORF">J2800_002376</name>
</gene>
<evidence type="ECO:0000256" key="1">
    <source>
        <dbReference type="ARBA" id="ARBA00022679"/>
    </source>
</evidence>
<dbReference type="SUPFAM" id="SSF55729">
    <property type="entry name" value="Acyl-CoA N-acyltransferases (Nat)"/>
    <property type="match status" value="1"/>
</dbReference>
<dbReference type="InterPro" id="IPR050832">
    <property type="entry name" value="Bact_Acetyltransf"/>
</dbReference>
<sequence length="148" mass="15654">MIQLVRIIDDLPDGFDALLADAASEGVGAMARLAEGWASADQRFEDDGEALLGALLAGELAGIGGLSVEPAATEPARRMRRLYVRPTFRRQGVARTLASALIQEALDQVDLLTCNAAASPAAAPFWEAQGFSPNPSGPWTHLLRRSVG</sequence>
<dbReference type="InterPro" id="IPR016181">
    <property type="entry name" value="Acyl_CoA_acyltransferase"/>
</dbReference>
<organism evidence="4 5">
    <name type="scientific">Caulobacter rhizosphaerae</name>
    <dbReference type="NCBI Taxonomy" id="2010972"/>
    <lineage>
        <taxon>Bacteria</taxon>
        <taxon>Pseudomonadati</taxon>
        <taxon>Pseudomonadota</taxon>
        <taxon>Alphaproteobacteria</taxon>
        <taxon>Caulobacterales</taxon>
        <taxon>Caulobacteraceae</taxon>
        <taxon>Caulobacter</taxon>
    </lineage>
</organism>
<dbReference type="RefSeq" id="WP_310031696.1">
    <property type="nucleotide sequence ID" value="NZ_JAVDRL010000006.1"/>
</dbReference>
<proteinExistence type="predicted"/>
<dbReference type="Gene3D" id="3.40.630.30">
    <property type="match status" value="1"/>
</dbReference>
<dbReference type="Proteomes" id="UP001262754">
    <property type="component" value="Unassembled WGS sequence"/>
</dbReference>
<evidence type="ECO:0000256" key="2">
    <source>
        <dbReference type="ARBA" id="ARBA00023315"/>
    </source>
</evidence>
<accession>A0ABU1MZL9</accession>
<name>A0ABU1MZL9_9CAUL</name>
<protein>
    <submittedName>
        <fullName evidence="4">GNAT superfamily N-acetyltransferase</fullName>
    </submittedName>
</protein>
<evidence type="ECO:0000313" key="4">
    <source>
        <dbReference type="EMBL" id="MDR6531629.1"/>
    </source>
</evidence>
<dbReference type="PANTHER" id="PTHR43877">
    <property type="entry name" value="AMINOALKYLPHOSPHONATE N-ACETYLTRANSFERASE-RELATED-RELATED"/>
    <property type="match status" value="1"/>
</dbReference>